<dbReference type="GO" id="GO:0006412">
    <property type="term" value="P:translation"/>
    <property type="evidence" value="ECO:0007669"/>
    <property type="project" value="UniProtKB-UniRule"/>
</dbReference>
<dbReference type="NCBIfam" id="TIGR00166">
    <property type="entry name" value="S6"/>
    <property type="match status" value="1"/>
</dbReference>
<evidence type="ECO:0000256" key="2">
    <source>
        <dbReference type="ARBA" id="ARBA00035104"/>
    </source>
</evidence>
<dbReference type="CDD" id="cd00473">
    <property type="entry name" value="bS6"/>
    <property type="match status" value="1"/>
</dbReference>
<dbReference type="GO" id="GO:0070181">
    <property type="term" value="F:small ribosomal subunit rRNA binding"/>
    <property type="evidence" value="ECO:0007669"/>
    <property type="project" value="TreeGrafter"/>
</dbReference>
<name>A0A222EMU4_9MOLU</name>
<proteinExistence type="inferred from homology"/>
<keyword evidence="4" id="KW-0699">rRNA-binding</keyword>
<dbReference type="GO" id="GO:0005737">
    <property type="term" value="C:cytoplasm"/>
    <property type="evidence" value="ECO:0007669"/>
    <property type="project" value="UniProtKB-ARBA"/>
</dbReference>
<keyword evidence="4" id="KW-0687">Ribonucleoprotein</keyword>
<dbReference type="PANTHER" id="PTHR21011:SF1">
    <property type="entry name" value="SMALL RIBOSOMAL SUBUNIT PROTEIN BS6M"/>
    <property type="match status" value="1"/>
</dbReference>
<reference evidence="6 7" key="1">
    <citation type="submission" date="2017-07" db="EMBL/GenBank/DDBJ databases">
        <title>Complete genome sequence of Spiroplasma corruscae EC-1 (DSM 19793).</title>
        <authorList>
            <person name="Tsai Y.-M."/>
            <person name="Lo W.-S."/>
            <person name="Kuo C.-H."/>
        </authorList>
    </citation>
    <scope>NUCLEOTIDE SEQUENCE [LARGE SCALE GENOMIC DNA]</scope>
    <source>
        <strain evidence="6 7">EC-1</strain>
    </source>
</reference>
<dbReference type="InterPro" id="IPR020814">
    <property type="entry name" value="Ribosomal_S6_plastid/chlpt"/>
</dbReference>
<evidence type="ECO:0000256" key="1">
    <source>
        <dbReference type="ARBA" id="ARBA00009512"/>
    </source>
</evidence>
<keyword evidence="7" id="KW-1185">Reference proteome</keyword>
<evidence type="ECO:0000313" key="7">
    <source>
        <dbReference type="Proteomes" id="UP000203229"/>
    </source>
</evidence>
<dbReference type="Pfam" id="PF01250">
    <property type="entry name" value="Ribosomal_S6"/>
    <property type="match status" value="1"/>
</dbReference>
<evidence type="ECO:0000256" key="3">
    <source>
        <dbReference type="ARBA" id="ARBA00035294"/>
    </source>
</evidence>
<dbReference type="SUPFAM" id="SSF54995">
    <property type="entry name" value="Ribosomal protein S6"/>
    <property type="match status" value="1"/>
</dbReference>
<dbReference type="HAMAP" id="MF_00360">
    <property type="entry name" value="Ribosomal_bS6"/>
    <property type="match status" value="1"/>
</dbReference>
<organism evidence="6 7">
    <name type="scientific">Spiroplasma corruscae</name>
    <dbReference type="NCBI Taxonomy" id="216934"/>
    <lineage>
        <taxon>Bacteria</taxon>
        <taxon>Bacillati</taxon>
        <taxon>Mycoplasmatota</taxon>
        <taxon>Mollicutes</taxon>
        <taxon>Entomoplasmatales</taxon>
        <taxon>Spiroplasmataceae</taxon>
        <taxon>Spiroplasma</taxon>
    </lineage>
</organism>
<keyword evidence="4 6" id="KW-0689">Ribosomal protein</keyword>
<dbReference type="GO" id="GO:1990904">
    <property type="term" value="C:ribonucleoprotein complex"/>
    <property type="evidence" value="ECO:0007669"/>
    <property type="project" value="UniProtKB-KW"/>
</dbReference>
<dbReference type="GO" id="GO:0003735">
    <property type="term" value="F:structural constituent of ribosome"/>
    <property type="evidence" value="ECO:0007669"/>
    <property type="project" value="InterPro"/>
</dbReference>
<evidence type="ECO:0000313" key="6">
    <source>
        <dbReference type="EMBL" id="ASP27795.1"/>
    </source>
</evidence>
<comment type="similarity">
    <text evidence="1 4">Belongs to the bacterial ribosomal protein bS6 family.</text>
</comment>
<gene>
    <name evidence="4 6" type="primary">rpsF</name>
    <name evidence="6" type="ORF">SCORR_v1c00200</name>
</gene>
<feature type="region of interest" description="Disordered" evidence="5">
    <location>
        <begin position="108"/>
        <end position="154"/>
    </location>
</feature>
<dbReference type="AlphaFoldDB" id="A0A222EMU4"/>
<evidence type="ECO:0000256" key="5">
    <source>
        <dbReference type="SAM" id="MobiDB-lite"/>
    </source>
</evidence>
<dbReference type="RefSeq" id="WP_245831786.1">
    <property type="nucleotide sequence ID" value="NZ_CP022535.1"/>
</dbReference>
<accession>A0A222EMU4</accession>
<dbReference type="InterPro" id="IPR035980">
    <property type="entry name" value="Ribosomal_bS6_sf"/>
</dbReference>
<dbReference type="Gene3D" id="3.30.70.60">
    <property type="match status" value="1"/>
</dbReference>
<dbReference type="Proteomes" id="UP000203229">
    <property type="component" value="Chromosome"/>
</dbReference>
<dbReference type="KEGG" id="scou:SCORR_v1c00200"/>
<keyword evidence="4" id="KW-0694">RNA-binding</keyword>
<protein>
    <recommendedName>
        <fullName evidence="3 4">Small ribosomal subunit protein bS6</fullName>
    </recommendedName>
</protein>
<evidence type="ECO:0000256" key="4">
    <source>
        <dbReference type="HAMAP-Rule" id="MF_00360"/>
    </source>
</evidence>
<dbReference type="GO" id="GO:0005840">
    <property type="term" value="C:ribosome"/>
    <property type="evidence" value="ECO:0007669"/>
    <property type="project" value="UniProtKB-KW"/>
</dbReference>
<comment type="function">
    <text evidence="2 4">Binds together with bS18 to 16S ribosomal RNA.</text>
</comment>
<sequence length="154" mass="18380">MIRKYEIMYIIDKDVDDVKKVEQKFNEILTANSGKILESENWGLKDFAYEIDKKKKGHYCVLIVETDSTNISEFERVSHIDKNIVRSLIINTENEKNYIQSTMYAKTDMSKYREERKPNRPYEKRFRKDDNTSERKEPKEEVKATPSEVKEVKD</sequence>
<dbReference type="EMBL" id="CP022535">
    <property type="protein sequence ID" value="ASP27795.1"/>
    <property type="molecule type" value="Genomic_DNA"/>
</dbReference>
<dbReference type="InterPro" id="IPR000529">
    <property type="entry name" value="Ribosomal_bS6"/>
</dbReference>
<dbReference type="InterPro" id="IPR014717">
    <property type="entry name" value="Transl_elong_EF1B/ribsomal_bS6"/>
</dbReference>
<dbReference type="PANTHER" id="PTHR21011">
    <property type="entry name" value="MITOCHONDRIAL 28S RIBOSOMAL PROTEIN S6"/>
    <property type="match status" value="1"/>
</dbReference>